<dbReference type="AlphaFoldDB" id="A0A172QXP8"/>
<sequence length="165" mass="17753">MMSLKKRRKIRRVACELAHTAASDENGLSLKSVLAATAKIRGLKGISIKVASLETGRLACARVADDIARISVTPGCATLQHTLAHELGHLVLGHKGIPGVEVDLDLSSCPPGLEALHRKMLPACFSRQEQMQSEWEAEFFASEFLTILPGAGRPRAVSELIYGLA</sequence>
<keyword evidence="1" id="KW-0614">Plasmid</keyword>
<dbReference type="EMBL" id="CP015623">
    <property type="protein sequence ID" value="ANE05482.1"/>
    <property type="molecule type" value="Genomic_DNA"/>
</dbReference>
<proteinExistence type="predicted"/>
<evidence type="ECO:0000313" key="1">
    <source>
        <dbReference type="EMBL" id="ANE05482.1"/>
    </source>
</evidence>
<organism evidence="1 2">
    <name type="scientific">Corynebacterium crudilactis</name>
    <dbReference type="NCBI Taxonomy" id="1652495"/>
    <lineage>
        <taxon>Bacteria</taxon>
        <taxon>Bacillati</taxon>
        <taxon>Actinomycetota</taxon>
        <taxon>Actinomycetes</taxon>
        <taxon>Mycobacteriales</taxon>
        <taxon>Corynebacteriaceae</taxon>
        <taxon>Corynebacterium</taxon>
    </lineage>
</organism>
<accession>A0A172QXP8</accession>
<keyword evidence="2" id="KW-1185">Reference proteome</keyword>
<reference evidence="1 2" key="1">
    <citation type="submission" date="2016-05" db="EMBL/GenBank/DDBJ databases">
        <title>Complete genome sequence of Corynebacterium crudilactis, a new Corynebacterium species isolated from raw cow's milk.</title>
        <authorList>
            <person name="Christian R."/>
            <person name="Zimmermann J."/>
            <person name="Lipski A."/>
            <person name="Kalinowski J."/>
        </authorList>
    </citation>
    <scope>NUCLEOTIDE SEQUENCE [LARGE SCALE GENOMIC DNA]</scope>
    <source>
        <strain evidence="1 2">JZ16</strain>
        <plasmid evidence="1 2">pCRULAC1</plasmid>
    </source>
</reference>
<gene>
    <name evidence="1" type="ORF">ccrud_14165</name>
</gene>
<protein>
    <submittedName>
        <fullName evidence="1">Uncharacterized protein</fullName>
    </submittedName>
</protein>
<evidence type="ECO:0000313" key="2">
    <source>
        <dbReference type="Proteomes" id="UP000076929"/>
    </source>
</evidence>
<dbReference type="RefSeq" id="WP_066570205.1">
    <property type="nucleotide sequence ID" value="NZ_CP015623.1"/>
</dbReference>
<dbReference type="OrthoDB" id="4144896at2"/>
<dbReference type="Proteomes" id="UP000076929">
    <property type="component" value="Plasmid pCRULAC1"/>
</dbReference>
<dbReference type="Gene3D" id="1.10.10.2910">
    <property type="match status" value="1"/>
</dbReference>
<name>A0A172QXP8_9CORY</name>
<dbReference type="KEGG" id="ccjz:ccrud_14165"/>
<geneLocation type="plasmid" evidence="1 2">
    <name>pCRULAC1</name>
</geneLocation>